<dbReference type="EMBL" id="ASPP01024296">
    <property type="protein sequence ID" value="ETO09162.1"/>
    <property type="molecule type" value="Genomic_DNA"/>
</dbReference>
<evidence type="ECO:0000313" key="2">
    <source>
        <dbReference type="EMBL" id="ETO09162.1"/>
    </source>
</evidence>
<gene>
    <name evidence="2" type="ORF">RFI_28225</name>
</gene>
<comment type="caution">
    <text evidence="2">The sequence shown here is derived from an EMBL/GenBank/DDBJ whole genome shotgun (WGS) entry which is preliminary data.</text>
</comment>
<feature type="compositionally biased region" description="Basic residues" evidence="1">
    <location>
        <begin position="75"/>
        <end position="84"/>
    </location>
</feature>
<feature type="compositionally biased region" description="Basic residues" evidence="1">
    <location>
        <begin position="35"/>
        <end position="45"/>
    </location>
</feature>
<accession>X6M6S0</accession>
<sequence>MYMLCVFSINTEKSLSRSSEHSSDQGSDIDDKYHSDKHRRAKRRSKRDESRHRKKSSHLDSKKTKTTIDTDGHRHRDKRKHHKNKDKDRSADEDNSRSRRNKYARHGRLQKKQETHKHTSLRFFNSRDCYRNREKDRHRDRLCDRNLTSNASWNRHYRSRSRSRSRSRGHSRSHSDHYNRRRDNHTRHSHKTQCHADRRDSCTLSESECSDKDGAPPQLTISSAVASTAVQKKDSTRDRSVSRNSVCRKENATAHNNESLQTLDSKVSVVTNTTTYGNAQKGDESSVDLTALITCIPQLLDQLSSTHLGIAYAQDKQQTSQLSL</sequence>
<feature type="compositionally biased region" description="Polar residues" evidence="1">
    <location>
        <begin position="219"/>
        <end position="230"/>
    </location>
</feature>
<dbReference type="Proteomes" id="UP000023152">
    <property type="component" value="Unassembled WGS sequence"/>
</dbReference>
<keyword evidence="3" id="KW-1185">Reference proteome</keyword>
<feature type="compositionally biased region" description="Basic and acidic residues" evidence="1">
    <location>
        <begin position="14"/>
        <end position="34"/>
    </location>
</feature>
<dbReference type="AlphaFoldDB" id="X6M6S0"/>
<evidence type="ECO:0000313" key="3">
    <source>
        <dbReference type="Proteomes" id="UP000023152"/>
    </source>
</evidence>
<feature type="compositionally biased region" description="Basic residues" evidence="1">
    <location>
        <begin position="179"/>
        <end position="193"/>
    </location>
</feature>
<feature type="region of interest" description="Disordered" evidence="1">
    <location>
        <begin position="154"/>
        <end position="247"/>
    </location>
</feature>
<feature type="compositionally biased region" description="Basic and acidic residues" evidence="1">
    <location>
        <begin position="85"/>
        <end position="97"/>
    </location>
</feature>
<feature type="compositionally biased region" description="Basic and acidic residues" evidence="1">
    <location>
        <begin position="231"/>
        <end position="247"/>
    </location>
</feature>
<evidence type="ECO:0000256" key="1">
    <source>
        <dbReference type="SAM" id="MobiDB-lite"/>
    </source>
</evidence>
<name>X6M6S0_RETFI</name>
<organism evidence="2 3">
    <name type="scientific">Reticulomyxa filosa</name>
    <dbReference type="NCBI Taxonomy" id="46433"/>
    <lineage>
        <taxon>Eukaryota</taxon>
        <taxon>Sar</taxon>
        <taxon>Rhizaria</taxon>
        <taxon>Retaria</taxon>
        <taxon>Foraminifera</taxon>
        <taxon>Monothalamids</taxon>
        <taxon>Reticulomyxidae</taxon>
        <taxon>Reticulomyxa</taxon>
    </lineage>
</organism>
<reference evidence="2 3" key="1">
    <citation type="journal article" date="2013" name="Curr. Biol.">
        <title>The Genome of the Foraminiferan Reticulomyxa filosa.</title>
        <authorList>
            <person name="Glockner G."/>
            <person name="Hulsmann N."/>
            <person name="Schleicher M."/>
            <person name="Noegel A.A."/>
            <person name="Eichinger L."/>
            <person name="Gallinger C."/>
            <person name="Pawlowski J."/>
            <person name="Sierra R."/>
            <person name="Euteneuer U."/>
            <person name="Pillet L."/>
            <person name="Moustafa A."/>
            <person name="Platzer M."/>
            <person name="Groth M."/>
            <person name="Szafranski K."/>
            <person name="Schliwa M."/>
        </authorList>
    </citation>
    <scope>NUCLEOTIDE SEQUENCE [LARGE SCALE GENOMIC DNA]</scope>
</reference>
<feature type="compositionally biased region" description="Basic residues" evidence="1">
    <location>
        <begin position="155"/>
        <end position="172"/>
    </location>
</feature>
<protein>
    <submittedName>
        <fullName evidence="2">Uncharacterized protein</fullName>
    </submittedName>
</protein>
<feature type="region of interest" description="Disordered" evidence="1">
    <location>
        <begin position="10"/>
        <end position="120"/>
    </location>
</feature>
<feature type="compositionally biased region" description="Basic residues" evidence="1">
    <location>
        <begin position="98"/>
        <end position="110"/>
    </location>
</feature>
<feature type="compositionally biased region" description="Basic and acidic residues" evidence="1">
    <location>
        <begin position="46"/>
        <end position="74"/>
    </location>
</feature>
<proteinExistence type="predicted"/>